<keyword evidence="3" id="KW-1185">Reference proteome</keyword>
<feature type="non-terminal residue" evidence="2">
    <location>
        <position position="1"/>
    </location>
</feature>
<feature type="compositionally biased region" description="Basic and acidic residues" evidence="1">
    <location>
        <begin position="336"/>
        <end position="345"/>
    </location>
</feature>
<reference evidence="2 3" key="1">
    <citation type="submission" date="2022-05" db="EMBL/GenBank/DDBJ databases">
        <authorList>
            <consortium name="Genoscope - CEA"/>
            <person name="William W."/>
        </authorList>
    </citation>
    <scope>NUCLEOTIDE SEQUENCE [LARGE SCALE GENOMIC DNA]</scope>
</reference>
<proteinExistence type="predicted"/>
<name>A0AAU9WFK3_9CNID</name>
<dbReference type="Proteomes" id="UP001159428">
    <property type="component" value="Unassembled WGS sequence"/>
</dbReference>
<organism evidence="2 3">
    <name type="scientific">Pocillopora meandrina</name>
    <dbReference type="NCBI Taxonomy" id="46732"/>
    <lineage>
        <taxon>Eukaryota</taxon>
        <taxon>Metazoa</taxon>
        <taxon>Cnidaria</taxon>
        <taxon>Anthozoa</taxon>
        <taxon>Hexacorallia</taxon>
        <taxon>Scleractinia</taxon>
        <taxon>Astrocoeniina</taxon>
        <taxon>Pocilloporidae</taxon>
        <taxon>Pocillopora</taxon>
    </lineage>
</organism>
<protein>
    <recommendedName>
        <fullName evidence="4">COP9 signalosome complex subunit 3</fullName>
    </recommendedName>
</protein>
<accession>A0AAU9WFK3</accession>
<evidence type="ECO:0000313" key="2">
    <source>
        <dbReference type="EMBL" id="CAH3115649.1"/>
    </source>
</evidence>
<feature type="compositionally biased region" description="Basic and acidic residues" evidence="1">
    <location>
        <begin position="388"/>
        <end position="397"/>
    </location>
</feature>
<comment type="caution">
    <text evidence="2">The sequence shown here is derived from an EMBL/GenBank/DDBJ whole genome shotgun (WGS) entry which is preliminary data.</text>
</comment>
<dbReference type="AlphaFoldDB" id="A0AAU9WFK3"/>
<dbReference type="EMBL" id="CALNXJ010000015">
    <property type="protein sequence ID" value="CAH3115649.1"/>
    <property type="molecule type" value="Genomic_DNA"/>
</dbReference>
<dbReference type="PANTHER" id="PTHR31859">
    <property type="entry name" value="TETRATRICOPEPTIDE REPEAT PROTEIN 39 FAMILY MEMBER"/>
    <property type="match status" value="1"/>
</dbReference>
<evidence type="ECO:0000256" key="1">
    <source>
        <dbReference type="SAM" id="MobiDB-lite"/>
    </source>
</evidence>
<dbReference type="PANTHER" id="PTHR31859:SF9">
    <property type="entry name" value="TETRATRICOPEPTIDE REPEAT PROTEIN 39B"/>
    <property type="match status" value="1"/>
</dbReference>
<dbReference type="InterPro" id="IPR019412">
    <property type="entry name" value="IML2/TPR_39"/>
</dbReference>
<feature type="region of interest" description="Disordered" evidence="1">
    <location>
        <begin position="330"/>
        <end position="407"/>
    </location>
</feature>
<feature type="compositionally biased region" description="Polar residues" evidence="1">
    <location>
        <begin position="352"/>
        <end position="375"/>
    </location>
</feature>
<evidence type="ECO:0008006" key="4">
    <source>
        <dbReference type="Google" id="ProtNLM"/>
    </source>
</evidence>
<gene>
    <name evidence="2" type="ORF">PMEA_00006941</name>
</gene>
<dbReference type="Pfam" id="PF10300">
    <property type="entry name" value="Iml2-TPR_39"/>
    <property type="match status" value="1"/>
</dbReference>
<evidence type="ECO:0000313" key="3">
    <source>
        <dbReference type="Proteomes" id="UP001159428"/>
    </source>
</evidence>
<sequence>LGLDHLDQGCRDQNLRSPMCAMVLLAYHSVITYYLGNGEGDVTYAEEILQPHLKAFPKGAIFLYYAGRIKQVQGKSDEATKGYNDSMTVQSEWKQFHHICYWELMWCYWKAVRHARMAHKATKWPIIKILTGPVMRPDRTKLVKYKLFCERILVCKSFTLVRHKQAKNYGAFARLITLASFLFPDPELGLCMQMRLLLGVPCTCAFVFEQSSSVFVALNVFASISLMPPKKILRLDSSRCLHFSTQRRTFSAQNLILTKLRNRLAPEISDKLPRIRIHGKGLKEHDFSKTLVIWHQQKKRFLKAGQKDYENHLLQSRLHFRIHSALQEIKHRRKQAKEAAKMEKKQSKRSKNGVTNNNSLIDESLSRQDSNSSFETAPEYSSEDERDLGEIERDSNPKGDVVLETTV</sequence>